<evidence type="ECO:0000313" key="1">
    <source>
        <dbReference type="EMBL" id="SCW00830.1"/>
    </source>
</evidence>
<organism evidence="1 2">
    <name type="scientific">Lachancea fermentati</name>
    <name type="common">Zygosaccharomyces fermentati</name>
    <dbReference type="NCBI Taxonomy" id="4955"/>
    <lineage>
        <taxon>Eukaryota</taxon>
        <taxon>Fungi</taxon>
        <taxon>Dikarya</taxon>
        <taxon>Ascomycota</taxon>
        <taxon>Saccharomycotina</taxon>
        <taxon>Saccharomycetes</taxon>
        <taxon>Saccharomycetales</taxon>
        <taxon>Saccharomycetaceae</taxon>
        <taxon>Lachancea</taxon>
    </lineage>
</organism>
<dbReference type="InterPro" id="IPR011990">
    <property type="entry name" value="TPR-like_helical_dom_sf"/>
</dbReference>
<proteinExistence type="predicted"/>
<dbReference type="EMBL" id="LT598485">
    <property type="protein sequence ID" value="SCW00830.1"/>
    <property type="molecule type" value="Genomic_DNA"/>
</dbReference>
<dbReference type="Proteomes" id="UP000190831">
    <property type="component" value="Chromosome C"/>
</dbReference>
<dbReference type="Gene3D" id="1.25.40.10">
    <property type="entry name" value="Tetratricopeptide repeat domain"/>
    <property type="match status" value="1"/>
</dbReference>
<sequence length="881" mass="102587">MIRSHNAIMRNAVKIQIRYFRRRANLPTSHVTQLKSEITDKEINLHAESAEQVVADLKKFGFRSIDERSTLEKTFLDYLNATQSSFKKSSKNLNALKLSLTKNSEVVDNRMQIVFDYLLKEAEGEIRRLERMGPQRLEEEQRKRQANSFELKKREISSEKELEHAIFQDIISSSSPEDEKYSLLRNTEILFQVVSDLSLHDLGKENLISLEQMVQAFELSKLLINPEHRLKCILLSGNLLYSLKRVRMDPINESFYIDALVFYGFFNKALELFQSNQEKVNQRWWNEMGMMICLRANRIRLFDKLWSQTQIKFGKNCTNVNILKTAIKKKLFLRDFHSANKLTSQFVHIVEKYGCQPSITLPDAHHTKLFEKELEAQNFLNDTDIPTDRDFVSIIHSHLYRGNKKQALQLIAKFVATEGIEVSSHHILFLNLKLHLLKQFEVLKKDVGPFMYPETAEEKLEDLRKSFESLTNEMKLNNIRKSCNQIFFDSILSLSANPAFTSSIETFLVNFWMVPNDENVKSSKDLDISKKFRGLLDILLKCDKEAAALQVLGKMEELCTQEPYEGQNSNTFFVEANAHHYALFINYYKTKSKNVRLKSRKNYDNKVLQIVERMNSNEIAYNSVFLTSLLQYYSDASDFTNCFRIINPVLALKVAEEETAESFKTPLSFFDRRNITRRLYIEIWKTYEKYYTFFVEGSNSPKIKSNHAAWKHHVSSTRARTNAHPQRNLRELFKFMTFNDNILPDVHFYHIIIYTIIRSRDWDFLPAVLTFMNKVHGVPLNEKSQTYILNGLKRECTPEENSRLARVLSKKGGANDQNSTSTLKENEFYSTNRPVLQSDGALDEVLQALFEFVETKNNGDVTDFNESFAYLGIEHPVSSGR</sequence>
<dbReference type="OMA" id="VRMDPIN"/>
<evidence type="ECO:0000313" key="2">
    <source>
        <dbReference type="Proteomes" id="UP000190831"/>
    </source>
</evidence>
<name>A0A1G4MAL5_LACFM</name>
<reference evidence="1 2" key="1">
    <citation type="submission" date="2016-03" db="EMBL/GenBank/DDBJ databases">
        <authorList>
            <person name="Devillers H."/>
        </authorList>
    </citation>
    <scope>NUCLEOTIDE SEQUENCE [LARGE SCALE GENOMIC DNA]</scope>
    <source>
        <strain evidence="1">CBS 6772</strain>
    </source>
</reference>
<accession>A0A1G4MAL5</accession>
<keyword evidence="2" id="KW-1185">Reference proteome</keyword>
<protein>
    <submittedName>
        <fullName evidence="1">LAFE_0C12948g1_1</fullName>
    </submittedName>
</protein>
<dbReference type="OrthoDB" id="185373at2759"/>
<gene>
    <name evidence="1" type="ORF">LAFE_0C12948G</name>
</gene>
<dbReference type="AlphaFoldDB" id="A0A1G4MAL5"/>